<evidence type="ECO:0000313" key="5">
    <source>
        <dbReference type="EMBL" id="KIN01508.1"/>
    </source>
</evidence>
<keyword evidence="4" id="KW-0813">Transport</keyword>
<evidence type="ECO:0000256" key="3">
    <source>
        <dbReference type="ARBA" id="ARBA00023136"/>
    </source>
</evidence>
<evidence type="ECO:0000256" key="1">
    <source>
        <dbReference type="ARBA" id="ARBA00022692"/>
    </source>
</evidence>
<protein>
    <recommendedName>
        <fullName evidence="4">Copper transport protein</fullName>
    </recommendedName>
</protein>
<dbReference type="InterPro" id="IPR007274">
    <property type="entry name" value="Cop_transporter"/>
</dbReference>
<proteinExistence type="inferred from homology"/>
<reference evidence="5 6" key="1">
    <citation type="submission" date="2014-04" db="EMBL/GenBank/DDBJ databases">
        <authorList>
            <consortium name="DOE Joint Genome Institute"/>
            <person name="Kuo A."/>
            <person name="Martino E."/>
            <person name="Perotto S."/>
            <person name="Kohler A."/>
            <person name="Nagy L.G."/>
            <person name="Floudas D."/>
            <person name="Copeland A."/>
            <person name="Barry K.W."/>
            <person name="Cichocki N."/>
            <person name="Veneault-Fourrey C."/>
            <person name="LaButti K."/>
            <person name="Lindquist E.A."/>
            <person name="Lipzen A."/>
            <person name="Lundell T."/>
            <person name="Morin E."/>
            <person name="Murat C."/>
            <person name="Sun H."/>
            <person name="Tunlid A."/>
            <person name="Henrissat B."/>
            <person name="Grigoriev I.V."/>
            <person name="Hibbett D.S."/>
            <person name="Martin F."/>
            <person name="Nordberg H.P."/>
            <person name="Cantor M.N."/>
            <person name="Hua S.X."/>
        </authorList>
    </citation>
    <scope>NUCLEOTIDE SEQUENCE [LARGE SCALE GENOMIC DNA]</scope>
    <source>
        <strain evidence="5 6">Zn</strain>
    </source>
</reference>
<dbReference type="Proteomes" id="UP000054321">
    <property type="component" value="Unassembled WGS sequence"/>
</dbReference>
<keyword evidence="6" id="KW-1185">Reference proteome</keyword>
<evidence type="ECO:0000256" key="4">
    <source>
        <dbReference type="RuleBase" id="RU367022"/>
    </source>
</evidence>
<dbReference type="AlphaFoldDB" id="A0A0C3DHN7"/>
<comment type="subcellular location">
    <subcellularLocation>
        <location evidence="4">Membrane</location>
        <topology evidence="4">Multi-pass membrane protein</topology>
    </subcellularLocation>
</comment>
<dbReference type="HOGENOM" id="CLU_090404_1_1_1"/>
<dbReference type="EMBL" id="KN832876">
    <property type="protein sequence ID" value="KIN01508.1"/>
    <property type="molecule type" value="Genomic_DNA"/>
</dbReference>
<feature type="transmembrane region" description="Helical" evidence="4">
    <location>
        <begin position="26"/>
        <end position="46"/>
    </location>
</feature>
<dbReference type="PANTHER" id="PTHR12483:SF120">
    <property type="entry name" value="HIGH-AFFINITY COPPER TRANSPORTER CTRA2"/>
    <property type="match status" value="1"/>
</dbReference>
<organism evidence="5 6">
    <name type="scientific">Oidiodendron maius (strain Zn)</name>
    <dbReference type="NCBI Taxonomy" id="913774"/>
    <lineage>
        <taxon>Eukaryota</taxon>
        <taxon>Fungi</taxon>
        <taxon>Dikarya</taxon>
        <taxon>Ascomycota</taxon>
        <taxon>Pezizomycotina</taxon>
        <taxon>Leotiomycetes</taxon>
        <taxon>Leotiomycetes incertae sedis</taxon>
        <taxon>Myxotrichaceae</taxon>
        <taxon>Oidiodendron</taxon>
    </lineage>
</organism>
<gene>
    <name evidence="5" type="ORF">OIDMADRAFT_54622</name>
</gene>
<keyword evidence="1 4" id="KW-0812">Transmembrane</keyword>
<keyword evidence="4" id="KW-0186">Copper</keyword>
<keyword evidence="4" id="KW-0187">Copper transport</keyword>
<dbReference type="OrthoDB" id="73901at2759"/>
<dbReference type="STRING" id="913774.A0A0C3DHN7"/>
<dbReference type="PANTHER" id="PTHR12483">
    <property type="entry name" value="SOLUTE CARRIER FAMILY 31 COPPER TRANSPORTERS"/>
    <property type="match status" value="1"/>
</dbReference>
<name>A0A0C3DHN7_OIDMZ</name>
<keyword evidence="2 4" id="KW-1133">Transmembrane helix</keyword>
<dbReference type="GO" id="GO:0005375">
    <property type="term" value="F:copper ion transmembrane transporter activity"/>
    <property type="evidence" value="ECO:0007669"/>
    <property type="project" value="UniProtKB-UniRule"/>
</dbReference>
<dbReference type="InParanoid" id="A0A0C3DHN7"/>
<comment type="similarity">
    <text evidence="4">Belongs to the copper transporter (Ctr) (TC 1.A.56) family. SLC31A subfamily.</text>
</comment>
<dbReference type="GO" id="GO:0005886">
    <property type="term" value="C:plasma membrane"/>
    <property type="evidence" value="ECO:0007669"/>
    <property type="project" value="TreeGrafter"/>
</dbReference>
<reference evidence="6" key="2">
    <citation type="submission" date="2015-01" db="EMBL/GenBank/DDBJ databases">
        <title>Evolutionary Origins and Diversification of the Mycorrhizal Mutualists.</title>
        <authorList>
            <consortium name="DOE Joint Genome Institute"/>
            <consortium name="Mycorrhizal Genomics Consortium"/>
            <person name="Kohler A."/>
            <person name="Kuo A."/>
            <person name="Nagy L.G."/>
            <person name="Floudas D."/>
            <person name="Copeland A."/>
            <person name="Barry K.W."/>
            <person name="Cichocki N."/>
            <person name="Veneault-Fourrey C."/>
            <person name="LaButti K."/>
            <person name="Lindquist E.A."/>
            <person name="Lipzen A."/>
            <person name="Lundell T."/>
            <person name="Morin E."/>
            <person name="Murat C."/>
            <person name="Riley R."/>
            <person name="Ohm R."/>
            <person name="Sun H."/>
            <person name="Tunlid A."/>
            <person name="Henrissat B."/>
            <person name="Grigoriev I.V."/>
            <person name="Hibbett D.S."/>
            <person name="Martin F."/>
        </authorList>
    </citation>
    <scope>NUCLEOTIDE SEQUENCE [LARGE SCALE GENOMIC DNA]</scope>
    <source>
        <strain evidence="6">Zn</strain>
    </source>
</reference>
<evidence type="ECO:0000256" key="2">
    <source>
        <dbReference type="ARBA" id="ARBA00022989"/>
    </source>
</evidence>
<keyword evidence="4" id="KW-0406">Ion transport</keyword>
<sequence length="166" mass="18409">MSNVFFTSKTTPLYSPSWAPSTTGEYAGTCIFIVILAVIFRVLLAFKARQEAAWLDAELNRRYISVAGRLPPSERPPQGQERKKIIVTESGVEEEVLVVRRNSGAVHPWRITIDPLRAVMDTIIAGVAYLLMLAVMTMNVGYFLSVLAGIFLGSLSVGRYATKFEH</sequence>
<dbReference type="Pfam" id="PF04145">
    <property type="entry name" value="Ctr"/>
    <property type="match status" value="1"/>
</dbReference>
<evidence type="ECO:0000313" key="6">
    <source>
        <dbReference type="Proteomes" id="UP000054321"/>
    </source>
</evidence>
<keyword evidence="3 4" id="KW-0472">Membrane</keyword>
<accession>A0A0C3DHN7</accession>